<gene>
    <name evidence="4" type="ORF">GSOID_T00024054001</name>
</gene>
<protein>
    <recommendedName>
        <fullName evidence="5">Cytochrome c oxidase assembly factor 6 homolog</fullName>
    </recommendedName>
</protein>
<dbReference type="EMBL" id="FN656759">
    <property type="protein sequence ID" value="CBY41955.1"/>
    <property type="molecule type" value="Genomic_DNA"/>
</dbReference>
<evidence type="ECO:0008006" key="5">
    <source>
        <dbReference type="Google" id="ProtNLM"/>
    </source>
</evidence>
<dbReference type="Proteomes" id="UP000011014">
    <property type="component" value="Unassembled WGS sequence"/>
</dbReference>
<reference evidence="4" key="1">
    <citation type="journal article" date="2010" name="Science">
        <title>Plasticity of animal genome architecture unmasked by rapid evolution of a pelagic tunicate.</title>
        <authorList>
            <person name="Denoeud F."/>
            <person name="Henriet S."/>
            <person name="Mungpakdee S."/>
            <person name="Aury J.M."/>
            <person name="Da Silva C."/>
            <person name="Brinkmann H."/>
            <person name="Mikhaleva J."/>
            <person name="Olsen L.C."/>
            <person name="Jubin C."/>
            <person name="Canestro C."/>
            <person name="Bouquet J.M."/>
            <person name="Danks G."/>
            <person name="Poulain J."/>
            <person name="Campsteijn C."/>
            <person name="Adamski M."/>
            <person name="Cross I."/>
            <person name="Yadetie F."/>
            <person name="Muffato M."/>
            <person name="Louis A."/>
            <person name="Butcher S."/>
            <person name="Tsagkogeorga G."/>
            <person name="Konrad A."/>
            <person name="Singh S."/>
            <person name="Jensen M.F."/>
            <person name="Cong E.H."/>
            <person name="Eikeseth-Otteraa H."/>
            <person name="Noel B."/>
            <person name="Anthouard V."/>
            <person name="Porcel B.M."/>
            <person name="Kachouri-Lafond R."/>
            <person name="Nishino A."/>
            <person name="Ugolini M."/>
            <person name="Chourrout P."/>
            <person name="Nishida H."/>
            <person name="Aasland R."/>
            <person name="Huzurbazar S."/>
            <person name="Westhof E."/>
            <person name="Delsuc F."/>
            <person name="Lehrach H."/>
            <person name="Reinhardt R."/>
            <person name="Weissenbach J."/>
            <person name="Roy S.W."/>
            <person name="Artiguenave F."/>
            <person name="Postlethwait J.H."/>
            <person name="Manak J.R."/>
            <person name="Thompson E.M."/>
            <person name="Jaillon O."/>
            <person name="Du Pasquier L."/>
            <person name="Boudinot P."/>
            <person name="Liberles D.A."/>
            <person name="Volff J.N."/>
            <person name="Philippe H."/>
            <person name="Lenhard B."/>
            <person name="Roest Crollius H."/>
            <person name="Wincker P."/>
            <person name="Chourrout D."/>
        </authorList>
    </citation>
    <scope>NUCLEOTIDE SEQUENCE [LARGE SCALE GENOMIC DNA]</scope>
</reference>
<keyword evidence="3" id="KW-1015">Disulfide bond</keyword>
<dbReference type="Gene3D" id="1.10.10.140">
    <property type="entry name" value="Cytochrome c oxidase, subunit VIb"/>
    <property type="match status" value="1"/>
</dbReference>
<evidence type="ECO:0000256" key="3">
    <source>
        <dbReference type="ARBA" id="ARBA00023157"/>
    </source>
</evidence>
<dbReference type="Pfam" id="PF02297">
    <property type="entry name" value="COX6B"/>
    <property type="match status" value="1"/>
</dbReference>
<keyword evidence="2" id="KW-0496">Mitochondrion</keyword>
<dbReference type="AlphaFoldDB" id="E4Z2M7"/>
<evidence type="ECO:0000313" key="4">
    <source>
        <dbReference type="EMBL" id="CBY41955.1"/>
    </source>
</evidence>
<dbReference type="GO" id="GO:0005739">
    <property type="term" value="C:mitochondrion"/>
    <property type="evidence" value="ECO:0007669"/>
    <property type="project" value="UniProtKB-SubCell"/>
</dbReference>
<sequence>MGGKVLRKRDRELCWKARDNYYRCMNEEVKPHLKLNESKKVFEAENLPVLMQKCQSLQEDFTQKCPAEWQQHFDKIWNAEIYNLLSKTES</sequence>
<accession>E4Z2M7</accession>
<proteinExistence type="predicted"/>
<name>E4Z2M7_OIKDI</name>
<comment type="subcellular location">
    <subcellularLocation>
        <location evidence="1">Mitochondrion</location>
    </subcellularLocation>
</comment>
<evidence type="ECO:0000256" key="1">
    <source>
        <dbReference type="ARBA" id="ARBA00004173"/>
    </source>
</evidence>
<dbReference type="InterPro" id="IPR048280">
    <property type="entry name" value="COX6B-like"/>
</dbReference>
<dbReference type="InterPro" id="IPR036549">
    <property type="entry name" value="CX6/COA6-like_sf"/>
</dbReference>
<organism evidence="4">
    <name type="scientific">Oikopleura dioica</name>
    <name type="common">Tunicate</name>
    <dbReference type="NCBI Taxonomy" id="34765"/>
    <lineage>
        <taxon>Eukaryota</taxon>
        <taxon>Metazoa</taxon>
        <taxon>Chordata</taxon>
        <taxon>Tunicata</taxon>
        <taxon>Appendicularia</taxon>
        <taxon>Copelata</taxon>
        <taxon>Oikopleuridae</taxon>
        <taxon>Oikopleura</taxon>
    </lineage>
</organism>
<evidence type="ECO:0000256" key="2">
    <source>
        <dbReference type="ARBA" id="ARBA00023128"/>
    </source>
</evidence>